<comment type="caution">
    <text evidence="2">The sequence shown here is derived from an EMBL/GenBank/DDBJ whole genome shotgun (WGS) entry which is preliminary data.</text>
</comment>
<reference evidence="2 3" key="1">
    <citation type="journal article" date="2014" name="Int. J. Syst. Evol. Microbiol.">
        <title>Complete genome sequence of Corynebacterium casei LMG S-19264T (=DSM 44701T), isolated from a smear-ripened cheese.</title>
        <authorList>
            <consortium name="US DOE Joint Genome Institute (JGI-PGF)"/>
            <person name="Walter F."/>
            <person name="Albersmeier A."/>
            <person name="Kalinowski J."/>
            <person name="Ruckert C."/>
        </authorList>
    </citation>
    <scope>NUCLEOTIDE SEQUENCE [LARGE SCALE GENOMIC DNA]</scope>
    <source>
        <strain evidence="2 3">CGMCC 1.12976</strain>
    </source>
</reference>
<sequence length="85" mass="9214">MCRGRNFRWHLRNHHRRAVQAGLLTLSAIVIVIVLVALCYTVALSLKSEPCLIVETMVVDATLGLSLGWVAIATAACIIGVLLAF</sequence>
<proteinExistence type="predicted"/>
<dbReference type="RefSeq" id="WP_188675098.1">
    <property type="nucleotide sequence ID" value="NZ_BMGP01000002.1"/>
</dbReference>
<feature type="transmembrane region" description="Helical" evidence="1">
    <location>
        <begin position="63"/>
        <end position="84"/>
    </location>
</feature>
<evidence type="ECO:0000313" key="2">
    <source>
        <dbReference type="EMBL" id="GGF19420.1"/>
    </source>
</evidence>
<name>A0A917EXF4_9MICO</name>
<keyword evidence="1" id="KW-0812">Transmembrane</keyword>
<keyword evidence="3" id="KW-1185">Reference proteome</keyword>
<gene>
    <name evidence="2" type="ORF">GCM10011399_11280</name>
</gene>
<keyword evidence="1" id="KW-1133">Transmembrane helix</keyword>
<dbReference type="Proteomes" id="UP000598775">
    <property type="component" value="Unassembled WGS sequence"/>
</dbReference>
<evidence type="ECO:0000256" key="1">
    <source>
        <dbReference type="SAM" id="Phobius"/>
    </source>
</evidence>
<accession>A0A917EXF4</accession>
<evidence type="ECO:0000313" key="3">
    <source>
        <dbReference type="Proteomes" id="UP000598775"/>
    </source>
</evidence>
<keyword evidence="1" id="KW-0472">Membrane</keyword>
<organism evidence="2 3">
    <name type="scientific">Subtercola lobariae</name>
    <dbReference type="NCBI Taxonomy" id="1588641"/>
    <lineage>
        <taxon>Bacteria</taxon>
        <taxon>Bacillati</taxon>
        <taxon>Actinomycetota</taxon>
        <taxon>Actinomycetes</taxon>
        <taxon>Micrococcales</taxon>
        <taxon>Microbacteriaceae</taxon>
        <taxon>Subtercola</taxon>
    </lineage>
</organism>
<dbReference type="AlphaFoldDB" id="A0A917EXF4"/>
<dbReference type="EMBL" id="BMGP01000002">
    <property type="protein sequence ID" value="GGF19420.1"/>
    <property type="molecule type" value="Genomic_DNA"/>
</dbReference>
<protein>
    <submittedName>
        <fullName evidence="2">Uncharacterized protein</fullName>
    </submittedName>
</protein>
<feature type="transmembrane region" description="Helical" evidence="1">
    <location>
        <begin position="21"/>
        <end position="43"/>
    </location>
</feature>